<gene>
    <name evidence="2" type="ORF">NQ032_05620</name>
</gene>
<dbReference type="Proteomes" id="UP001204068">
    <property type="component" value="Unassembled WGS sequence"/>
</dbReference>
<reference evidence="2" key="1">
    <citation type="submission" date="2022-07" db="EMBL/GenBank/DDBJ databases">
        <title>Bacterial species isolated from the porcine tonsil microbiota.</title>
        <authorList>
            <person name="Oliveira I.M.F."/>
        </authorList>
    </citation>
    <scope>NUCLEOTIDE SEQUENCE</scope>
    <source>
        <strain evidence="2">8QC2O2</strain>
    </source>
</reference>
<name>A0AAW5LIA5_MAMSC</name>
<evidence type="ECO:0000313" key="3">
    <source>
        <dbReference type="Proteomes" id="UP001204068"/>
    </source>
</evidence>
<keyword evidence="1" id="KW-0175">Coiled coil</keyword>
<feature type="coiled-coil region" evidence="1">
    <location>
        <begin position="7"/>
        <end position="41"/>
    </location>
</feature>
<protein>
    <submittedName>
        <fullName evidence="2">Uncharacterized protein</fullName>
    </submittedName>
</protein>
<sequence>MFTRKRALKKNQRIVYLENNLDQFEKEIDDFAVLISELEEIQIKTKDLFTNYKSLIKKIDKKISIINTFRYNYKIKK</sequence>
<comment type="caution">
    <text evidence="2">The sequence shown here is derived from an EMBL/GenBank/DDBJ whole genome shotgun (WGS) entry which is preliminary data.</text>
</comment>
<dbReference type="EMBL" id="JANILD010000002">
    <property type="protein sequence ID" value="MCQ9303101.1"/>
    <property type="molecule type" value="Genomic_DNA"/>
</dbReference>
<evidence type="ECO:0000313" key="2">
    <source>
        <dbReference type="EMBL" id="MCQ9303101.1"/>
    </source>
</evidence>
<proteinExistence type="predicted"/>
<organism evidence="2 3">
    <name type="scientific">Mammaliicoccus sciuri</name>
    <name type="common">Staphylococcus sciuri</name>
    <dbReference type="NCBI Taxonomy" id="1296"/>
    <lineage>
        <taxon>Bacteria</taxon>
        <taxon>Bacillati</taxon>
        <taxon>Bacillota</taxon>
        <taxon>Bacilli</taxon>
        <taxon>Bacillales</taxon>
        <taxon>Staphylococcaceae</taxon>
        <taxon>Mammaliicoccus</taxon>
    </lineage>
</organism>
<evidence type="ECO:0000256" key="1">
    <source>
        <dbReference type="SAM" id="Coils"/>
    </source>
</evidence>
<dbReference type="AlphaFoldDB" id="A0AAW5LIA5"/>
<dbReference type="RefSeq" id="WP_257099501.1">
    <property type="nucleotide sequence ID" value="NZ_JANILD010000002.1"/>
</dbReference>
<accession>A0AAW5LIA5</accession>